<protein>
    <recommendedName>
        <fullName evidence="4">BED-type domain-containing protein</fullName>
    </recommendedName>
</protein>
<reference evidence="2 3" key="1">
    <citation type="submission" date="2015-10" db="EMBL/GenBank/DDBJ databases">
        <title>Genome analyses suggest a sexual origin of heterokaryosis in a supposedly ancient asexual fungus.</title>
        <authorList>
            <person name="Ropars J."/>
            <person name="Sedzielewska K."/>
            <person name="Noel J."/>
            <person name="Charron P."/>
            <person name="Farinelli L."/>
            <person name="Marton T."/>
            <person name="Kruger M."/>
            <person name="Pelin A."/>
            <person name="Brachmann A."/>
            <person name="Corradi N."/>
        </authorList>
    </citation>
    <scope>NUCLEOTIDE SEQUENCE [LARGE SCALE GENOMIC DNA]</scope>
    <source>
        <strain evidence="2 3">A4</strain>
    </source>
</reference>
<dbReference type="Proteomes" id="UP000234323">
    <property type="component" value="Unassembled WGS sequence"/>
</dbReference>
<dbReference type="VEuPathDB" id="FungiDB:RhiirA1_474814"/>
<evidence type="ECO:0000313" key="3">
    <source>
        <dbReference type="Proteomes" id="UP000234323"/>
    </source>
</evidence>
<evidence type="ECO:0000313" key="2">
    <source>
        <dbReference type="EMBL" id="PKY62209.1"/>
    </source>
</evidence>
<organism evidence="2 3">
    <name type="scientific">Rhizophagus irregularis</name>
    <dbReference type="NCBI Taxonomy" id="588596"/>
    <lineage>
        <taxon>Eukaryota</taxon>
        <taxon>Fungi</taxon>
        <taxon>Fungi incertae sedis</taxon>
        <taxon>Mucoromycota</taxon>
        <taxon>Glomeromycotina</taxon>
        <taxon>Glomeromycetes</taxon>
        <taxon>Glomerales</taxon>
        <taxon>Glomeraceae</taxon>
        <taxon>Rhizophagus</taxon>
    </lineage>
</organism>
<sequence>IETSSLLSSISGNHVNKRKKSSFTKNHFEIRYNIKGEQTRTCIILDKNSNRCGKVYQNTGSSTRNLVAHLQDVHQIIDKDNENALKKLRNTKITDFAQSRQ</sequence>
<dbReference type="AlphaFoldDB" id="A0A2I1HTI4"/>
<feature type="non-terminal residue" evidence="2">
    <location>
        <position position="1"/>
    </location>
</feature>
<keyword evidence="3" id="KW-1185">Reference proteome</keyword>
<evidence type="ECO:0000256" key="1">
    <source>
        <dbReference type="SAM" id="MobiDB-lite"/>
    </source>
</evidence>
<dbReference type="VEuPathDB" id="FungiDB:RhiirFUN_005488"/>
<feature type="region of interest" description="Disordered" evidence="1">
    <location>
        <begin position="1"/>
        <end position="22"/>
    </location>
</feature>
<comment type="caution">
    <text evidence="2">The sequence shown here is derived from an EMBL/GenBank/DDBJ whole genome shotgun (WGS) entry which is preliminary data.</text>
</comment>
<accession>A0A2I1HTI4</accession>
<proteinExistence type="predicted"/>
<feature type="compositionally biased region" description="Polar residues" evidence="1">
    <location>
        <begin position="1"/>
        <end position="14"/>
    </location>
</feature>
<name>A0A2I1HTI4_9GLOM</name>
<dbReference type="EMBL" id="LLXI01006645">
    <property type="protein sequence ID" value="PKY62209.1"/>
    <property type="molecule type" value="Genomic_DNA"/>
</dbReference>
<gene>
    <name evidence="2" type="ORF">RhiirA4_488306</name>
</gene>
<evidence type="ECO:0008006" key="4">
    <source>
        <dbReference type="Google" id="ProtNLM"/>
    </source>
</evidence>
<dbReference type="VEuPathDB" id="FungiDB:FUN_007893"/>